<dbReference type="Gene3D" id="1.10.580.10">
    <property type="entry name" value="Citrate Synthase, domain 1"/>
    <property type="match status" value="1"/>
</dbReference>
<protein>
    <submittedName>
        <fullName evidence="1">Citrate synthase</fullName>
    </submittedName>
</protein>
<dbReference type="InterPro" id="IPR016142">
    <property type="entry name" value="Citrate_synth-like_lrg_a-sub"/>
</dbReference>
<reference evidence="1 2" key="1">
    <citation type="journal article" date="2022" name="Mar. Drugs">
        <title>Bioassay-Guided Fractionation Leads to the Detection of Cholic Acid Generated by the Rare Thalassomonas sp.</title>
        <authorList>
            <person name="Pheiffer F."/>
            <person name="Schneider Y.K."/>
            <person name="Hansen E.H."/>
            <person name="Andersen J.H."/>
            <person name="Isaksson J."/>
            <person name="Busche T."/>
            <person name="R C."/>
            <person name="Kalinowski J."/>
            <person name="Zyl L.V."/>
            <person name="Trindade M."/>
        </authorList>
    </citation>
    <scope>NUCLEOTIDE SEQUENCE [LARGE SCALE GENOMIC DNA]</scope>
    <source>
        <strain evidence="1 2">A5K-61T</strain>
    </source>
</reference>
<dbReference type="EMBL" id="CP059693">
    <property type="protein sequence ID" value="WDE13868.1"/>
    <property type="molecule type" value="Genomic_DNA"/>
</dbReference>
<evidence type="ECO:0000313" key="1">
    <source>
        <dbReference type="EMBL" id="WDE13868.1"/>
    </source>
</evidence>
<dbReference type="SUPFAM" id="SSF48256">
    <property type="entry name" value="Citrate synthase"/>
    <property type="match status" value="1"/>
</dbReference>
<organism evidence="1 2">
    <name type="scientific">Thalassomonas haliotis</name>
    <dbReference type="NCBI Taxonomy" id="485448"/>
    <lineage>
        <taxon>Bacteria</taxon>
        <taxon>Pseudomonadati</taxon>
        <taxon>Pseudomonadota</taxon>
        <taxon>Gammaproteobacteria</taxon>
        <taxon>Alteromonadales</taxon>
        <taxon>Colwelliaceae</taxon>
        <taxon>Thalassomonas</taxon>
    </lineage>
</organism>
<sequence>MTSAAEKRQQKKDFVYADKAQTDILLEQPSDNNPYVAQATYIHGYDVLELMAKKSFVDTLLLLFTGELPSADKVKLLEQLMVGLINPGPRHPAVKAAMVAGVSKANVEHLLPVGLSVLGGKSNGGKEVEQAMVFLQENKDKPAKEVVRELLKTSKQEAVQGEFHLLPGFGNSYGTIDEFATSLATQVFNGAQGGFIAFAQAMNETLKVHDMGWLKTGIAATVFCQLGISPRQGCGLFQLLCAPGILAHGVEQTHKPITAIPMLSDEQHIYAPELDTNKVKVDE</sequence>
<proteinExistence type="predicted"/>
<dbReference type="InterPro" id="IPR036969">
    <property type="entry name" value="Citrate_synthase_sf"/>
</dbReference>
<accession>A0ABY7VLQ1</accession>
<dbReference type="RefSeq" id="WP_274054316.1">
    <property type="nucleotide sequence ID" value="NZ_CP059693.1"/>
</dbReference>
<name>A0ABY7VLQ1_9GAMM</name>
<dbReference type="Proteomes" id="UP001215231">
    <property type="component" value="Chromosome"/>
</dbReference>
<evidence type="ECO:0000313" key="2">
    <source>
        <dbReference type="Proteomes" id="UP001215231"/>
    </source>
</evidence>
<gene>
    <name evidence="1" type="ORF">H3N35_10745</name>
</gene>
<keyword evidence="2" id="KW-1185">Reference proteome</keyword>